<keyword evidence="8" id="KW-1185">Reference proteome</keyword>
<evidence type="ECO:0000256" key="1">
    <source>
        <dbReference type="ARBA" id="ARBA00004141"/>
    </source>
</evidence>
<evidence type="ECO:0000313" key="8">
    <source>
        <dbReference type="Proteomes" id="UP000625283"/>
    </source>
</evidence>
<feature type="domain" description="O-antigen ligase-related" evidence="6">
    <location>
        <begin position="218"/>
        <end position="359"/>
    </location>
</feature>
<protein>
    <submittedName>
        <fullName evidence="7">O-antigen ligase family protein</fullName>
    </submittedName>
</protein>
<feature type="transmembrane region" description="Helical" evidence="5">
    <location>
        <begin position="46"/>
        <end position="64"/>
    </location>
</feature>
<feature type="transmembrane region" description="Helical" evidence="5">
    <location>
        <begin position="20"/>
        <end position="40"/>
    </location>
</feature>
<feature type="transmembrane region" description="Helical" evidence="5">
    <location>
        <begin position="212"/>
        <end position="228"/>
    </location>
</feature>
<dbReference type="InterPro" id="IPR051533">
    <property type="entry name" value="WaaL-like"/>
</dbReference>
<evidence type="ECO:0000256" key="2">
    <source>
        <dbReference type="ARBA" id="ARBA00022692"/>
    </source>
</evidence>
<dbReference type="Proteomes" id="UP000625283">
    <property type="component" value="Unassembled WGS sequence"/>
</dbReference>
<feature type="transmembrane region" description="Helical" evidence="5">
    <location>
        <begin position="234"/>
        <end position="251"/>
    </location>
</feature>
<accession>A0ABS1R6L2</accession>
<evidence type="ECO:0000313" key="7">
    <source>
        <dbReference type="EMBL" id="MBL1410341.1"/>
    </source>
</evidence>
<keyword evidence="2 5" id="KW-0812">Transmembrane</keyword>
<organism evidence="7 8">
    <name type="scientific">Sphingobacterium faecale</name>
    <dbReference type="NCBI Taxonomy" id="2803775"/>
    <lineage>
        <taxon>Bacteria</taxon>
        <taxon>Pseudomonadati</taxon>
        <taxon>Bacteroidota</taxon>
        <taxon>Sphingobacteriia</taxon>
        <taxon>Sphingobacteriales</taxon>
        <taxon>Sphingobacteriaceae</taxon>
        <taxon>Sphingobacterium</taxon>
    </lineage>
</organism>
<evidence type="ECO:0000256" key="3">
    <source>
        <dbReference type="ARBA" id="ARBA00022989"/>
    </source>
</evidence>
<dbReference type="InterPro" id="IPR007016">
    <property type="entry name" value="O-antigen_ligase-rel_domated"/>
</dbReference>
<comment type="caution">
    <text evidence="7">The sequence shown here is derived from an EMBL/GenBank/DDBJ whole genome shotgun (WGS) entry which is preliminary data.</text>
</comment>
<evidence type="ECO:0000259" key="6">
    <source>
        <dbReference type="Pfam" id="PF04932"/>
    </source>
</evidence>
<evidence type="ECO:0000256" key="5">
    <source>
        <dbReference type="SAM" id="Phobius"/>
    </source>
</evidence>
<dbReference type="RefSeq" id="WP_202104038.1">
    <property type="nucleotide sequence ID" value="NZ_JAERTY010000009.1"/>
</dbReference>
<feature type="transmembrane region" description="Helical" evidence="5">
    <location>
        <begin position="342"/>
        <end position="363"/>
    </location>
</feature>
<name>A0ABS1R6L2_9SPHI</name>
<feature type="transmembrane region" description="Helical" evidence="5">
    <location>
        <begin position="106"/>
        <end position="124"/>
    </location>
</feature>
<dbReference type="GO" id="GO:0016874">
    <property type="term" value="F:ligase activity"/>
    <property type="evidence" value="ECO:0007669"/>
    <property type="project" value="UniProtKB-KW"/>
</dbReference>
<feature type="transmembrane region" description="Helical" evidence="5">
    <location>
        <begin position="76"/>
        <end position="94"/>
    </location>
</feature>
<dbReference type="EMBL" id="JAERTY010000009">
    <property type="protein sequence ID" value="MBL1410341.1"/>
    <property type="molecule type" value="Genomic_DNA"/>
</dbReference>
<sequence>MGVPIEKDAETIGKLTEWMIVLLCFAYPISTILSLFIGMSSTAFNTGYRIIGVCLSIFIIIKSVNFAPNKYSQNLLFLFLIVYFFRILIDLGIYDVFHEKSGLEVFGFYIGNILIPLIAMSRGINYVNTASLARKSFVCLLVVNLFSLAAYLIQNRFQISFDILLQRAEIYGVDQISPILNSISYSLYGGYLLLISFSGYLFLKNSLNGKGRAWLLFAICFGLLNLILGASRGPMLITVICTILILFIYHTKVRKTLGYFFRSILFFTSGFVVFGYLIDYIILNNIEIGGVTRIINFSTQIKGGQKEIRDYLFEEAWEMFLNNPIIGDQFVLRSNGGYPHNIFLEVLMALGFVGIFIFCLLIIRLFNKIKSFRSFDIYFIVFVPLLLLSFGLTLTSGNIYQNVDFWNLFGLILFYPRNNQYENRSSMSF</sequence>
<feature type="transmembrane region" description="Helical" evidence="5">
    <location>
        <begin position="136"/>
        <end position="154"/>
    </location>
</feature>
<comment type="subcellular location">
    <subcellularLocation>
        <location evidence="1">Membrane</location>
        <topology evidence="1">Multi-pass membrane protein</topology>
    </subcellularLocation>
</comment>
<reference evidence="7 8" key="1">
    <citation type="submission" date="2021-01" db="EMBL/GenBank/DDBJ databases">
        <title>C459-1 draft genome sequence.</title>
        <authorList>
            <person name="Zhang X.-F."/>
        </authorList>
    </citation>
    <scope>NUCLEOTIDE SEQUENCE [LARGE SCALE GENOMIC DNA]</scope>
    <source>
        <strain evidence="8">C459-1</strain>
    </source>
</reference>
<feature type="transmembrane region" description="Helical" evidence="5">
    <location>
        <begin position="375"/>
        <end position="393"/>
    </location>
</feature>
<feature type="transmembrane region" description="Helical" evidence="5">
    <location>
        <begin position="185"/>
        <end position="203"/>
    </location>
</feature>
<keyword evidence="4 5" id="KW-0472">Membrane</keyword>
<gene>
    <name evidence="7" type="ORF">JKG61_16415</name>
</gene>
<proteinExistence type="predicted"/>
<keyword evidence="7" id="KW-0436">Ligase</keyword>
<evidence type="ECO:0000256" key="4">
    <source>
        <dbReference type="ARBA" id="ARBA00023136"/>
    </source>
</evidence>
<dbReference type="Pfam" id="PF04932">
    <property type="entry name" value="Wzy_C"/>
    <property type="match status" value="1"/>
</dbReference>
<dbReference type="PANTHER" id="PTHR37422:SF13">
    <property type="entry name" value="LIPOPOLYSACCHARIDE BIOSYNTHESIS PROTEIN PA4999-RELATED"/>
    <property type="match status" value="1"/>
</dbReference>
<feature type="transmembrane region" description="Helical" evidence="5">
    <location>
        <begin position="263"/>
        <end position="283"/>
    </location>
</feature>
<keyword evidence="3 5" id="KW-1133">Transmembrane helix</keyword>
<dbReference type="PANTHER" id="PTHR37422">
    <property type="entry name" value="TEICHURONIC ACID BIOSYNTHESIS PROTEIN TUAE"/>
    <property type="match status" value="1"/>
</dbReference>